<dbReference type="PANTHER" id="PTHR12905:SF28">
    <property type="entry name" value="RHAMNOGALACTURONATE LYASE C-RELATED"/>
    <property type="match status" value="1"/>
</dbReference>
<name>A0A179FBP6_METCM</name>
<evidence type="ECO:0000259" key="3">
    <source>
        <dbReference type="Pfam" id="PF00149"/>
    </source>
</evidence>
<dbReference type="AlphaFoldDB" id="A0A179FBP6"/>
<dbReference type="EMBL" id="LSBJ02000006">
    <property type="protein sequence ID" value="OAQ62886.1"/>
    <property type="molecule type" value="Genomic_DNA"/>
</dbReference>
<evidence type="ECO:0000313" key="5">
    <source>
        <dbReference type="Proteomes" id="UP000078397"/>
    </source>
</evidence>
<dbReference type="InterPro" id="IPR004843">
    <property type="entry name" value="Calcineurin-like_PHP"/>
</dbReference>
<feature type="domain" description="Calcineurin-like phosphoesterase" evidence="3">
    <location>
        <begin position="46"/>
        <end position="254"/>
    </location>
</feature>
<dbReference type="SUPFAM" id="SSF56300">
    <property type="entry name" value="Metallo-dependent phosphatases"/>
    <property type="match status" value="1"/>
</dbReference>
<keyword evidence="2" id="KW-0812">Transmembrane</keyword>
<dbReference type="Gene3D" id="3.60.21.10">
    <property type="match status" value="1"/>
</dbReference>
<feature type="region of interest" description="Disordered" evidence="1">
    <location>
        <begin position="148"/>
        <end position="168"/>
    </location>
</feature>
<reference evidence="4 5" key="1">
    <citation type="journal article" date="2016" name="PLoS Pathog.">
        <title>Biosynthesis of antibiotic leucinostatins in bio-control fungus Purpureocillium lilacinum and their inhibition on phytophthora revealed by genome mining.</title>
        <authorList>
            <person name="Wang G."/>
            <person name="Liu Z."/>
            <person name="Lin R."/>
            <person name="Li E."/>
            <person name="Mao Z."/>
            <person name="Ling J."/>
            <person name="Yang Y."/>
            <person name="Yin W.B."/>
            <person name="Xie B."/>
        </authorList>
    </citation>
    <scope>NUCLEOTIDE SEQUENCE [LARGE SCALE GENOMIC DNA]</scope>
    <source>
        <strain evidence="4">170</strain>
    </source>
</reference>
<dbReference type="Proteomes" id="UP000078397">
    <property type="component" value="Unassembled WGS sequence"/>
</dbReference>
<proteinExistence type="predicted"/>
<feature type="transmembrane region" description="Helical" evidence="2">
    <location>
        <begin position="274"/>
        <end position="292"/>
    </location>
</feature>
<dbReference type="CDD" id="cd07379">
    <property type="entry name" value="MPP_239FB"/>
    <property type="match status" value="1"/>
</dbReference>
<dbReference type="GO" id="GO:0016787">
    <property type="term" value="F:hydrolase activity"/>
    <property type="evidence" value="ECO:0007669"/>
    <property type="project" value="InterPro"/>
</dbReference>
<accession>A0A179FBP6</accession>
<dbReference type="KEGG" id="pchm:VFPPC_08811"/>
<organism evidence="4 5">
    <name type="scientific">Pochonia chlamydosporia 170</name>
    <dbReference type="NCBI Taxonomy" id="1380566"/>
    <lineage>
        <taxon>Eukaryota</taxon>
        <taxon>Fungi</taxon>
        <taxon>Dikarya</taxon>
        <taxon>Ascomycota</taxon>
        <taxon>Pezizomycotina</taxon>
        <taxon>Sordariomycetes</taxon>
        <taxon>Hypocreomycetidae</taxon>
        <taxon>Hypocreales</taxon>
        <taxon>Clavicipitaceae</taxon>
        <taxon>Pochonia</taxon>
    </lineage>
</organism>
<dbReference type="InterPro" id="IPR029052">
    <property type="entry name" value="Metallo-depent_PP-like"/>
</dbReference>
<evidence type="ECO:0000313" key="4">
    <source>
        <dbReference type="EMBL" id="OAQ62886.1"/>
    </source>
</evidence>
<dbReference type="InterPro" id="IPR051693">
    <property type="entry name" value="UPF0046_metallophosphoest"/>
</dbReference>
<keyword evidence="2" id="KW-0472">Membrane</keyword>
<sequence length="332" mass="37573">MSSTAQPISNIKIRRSRLHNIAEALIKRHRVGCPHVLQSLEDSPIRIVCISDTHNRQPTIPPGDVLIHAGDLTENGSFDEVQAGVTWLSSQPHKYKVFVAGNHDVLLDDAFLATHPERRYGQTKTRQDLDWGDVIYLQDSVLTLEFPVERQREDAPNGSTADDPKSTRKRSITIFGSPWTPQYGTSAFQYHPNNSQHWEHVFATLKGNMDILITHGPPKLHLDRRDFHRAGCPYLAEEISRLRPRISVFGHIHASYGQENVVLDSAQRIYEEAMIGWAGWSSIVWMTVLVAWTRIKALFSRRGDNRLTTFINAAVVAGPRNELQNEPIVVDI</sequence>
<dbReference type="GeneID" id="28851448"/>
<dbReference type="OrthoDB" id="630188at2759"/>
<keyword evidence="2" id="KW-1133">Transmembrane helix</keyword>
<comment type="caution">
    <text evidence="4">The sequence shown here is derived from an EMBL/GenBank/DDBJ whole genome shotgun (WGS) entry which is preliminary data.</text>
</comment>
<dbReference type="RefSeq" id="XP_018140466.1">
    <property type="nucleotide sequence ID" value="XM_018287454.1"/>
</dbReference>
<dbReference type="Pfam" id="PF00149">
    <property type="entry name" value="Metallophos"/>
    <property type="match status" value="1"/>
</dbReference>
<evidence type="ECO:0000256" key="1">
    <source>
        <dbReference type="SAM" id="MobiDB-lite"/>
    </source>
</evidence>
<evidence type="ECO:0000256" key="2">
    <source>
        <dbReference type="SAM" id="Phobius"/>
    </source>
</evidence>
<dbReference type="PANTHER" id="PTHR12905">
    <property type="entry name" value="METALLOPHOSPHOESTERASE"/>
    <property type="match status" value="1"/>
</dbReference>
<keyword evidence="5" id="KW-1185">Reference proteome</keyword>
<protein>
    <submittedName>
        <fullName evidence="4">Phosphoesterase</fullName>
    </submittedName>
</protein>
<gene>
    <name evidence="4" type="ORF">VFPPC_08811</name>
</gene>